<evidence type="ECO:0000313" key="1">
    <source>
        <dbReference type="Proteomes" id="UP000887574"/>
    </source>
</evidence>
<proteinExistence type="predicted"/>
<protein>
    <submittedName>
        <fullName evidence="2">Uncharacterized protein</fullName>
    </submittedName>
</protein>
<organism evidence="1 2">
    <name type="scientific">Ditylenchus dipsaci</name>
    <dbReference type="NCBI Taxonomy" id="166011"/>
    <lineage>
        <taxon>Eukaryota</taxon>
        <taxon>Metazoa</taxon>
        <taxon>Ecdysozoa</taxon>
        <taxon>Nematoda</taxon>
        <taxon>Chromadorea</taxon>
        <taxon>Rhabditida</taxon>
        <taxon>Tylenchina</taxon>
        <taxon>Tylenchomorpha</taxon>
        <taxon>Sphaerularioidea</taxon>
        <taxon>Anguinidae</taxon>
        <taxon>Anguininae</taxon>
        <taxon>Ditylenchus</taxon>
    </lineage>
</organism>
<dbReference type="Proteomes" id="UP000887574">
    <property type="component" value="Unplaced"/>
</dbReference>
<keyword evidence="1" id="KW-1185">Reference proteome</keyword>
<name>A0A915CVJ0_9BILA</name>
<dbReference type="WBParaSite" id="jg13063">
    <property type="protein sequence ID" value="jg13063"/>
    <property type="gene ID" value="jg13063"/>
</dbReference>
<accession>A0A915CVJ0</accession>
<reference evidence="2" key="1">
    <citation type="submission" date="2022-11" db="UniProtKB">
        <authorList>
            <consortium name="WormBaseParasite"/>
        </authorList>
    </citation>
    <scope>IDENTIFICATION</scope>
</reference>
<evidence type="ECO:0000313" key="2">
    <source>
        <dbReference type="WBParaSite" id="jg13063"/>
    </source>
</evidence>
<dbReference type="PANTHER" id="PTHR46671:SF7">
    <property type="entry name" value="CORE-2_I-BRANCHING ENZYME"/>
    <property type="match status" value="1"/>
</dbReference>
<dbReference type="PANTHER" id="PTHR46671">
    <property type="entry name" value="PROTEIN CBG11221"/>
    <property type="match status" value="1"/>
</dbReference>
<sequence length="163" mass="18761">MNGANDVEMKEALMVESIPAWIGHLRLLTYYAMLRSKKRASFSRPAVDYMLNELDLTELIRREENRALAMMNKRGEYTQHITRMSLWYDENKCGSKHMRHSICVFGIEDLTLWLAHLPHLFANKLLPEFDFGAIDCWQSANGSLPVSTSQINTFDCKTGSTIE</sequence>
<dbReference type="AlphaFoldDB" id="A0A915CVJ0"/>